<dbReference type="GO" id="GO:0003677">
    <property type="term" value="F:DNA binding"/>
    <property type="evidence" value="ECO:0007669"/>
    <property type="project" value="UniProtKB-KW"/>
</dbReference>
<dbReference type="PANTHER" id="PTHR46797">
    <property type="entry name" value="HTH-TYPE TRANSCRIPTIONAL REGULATOR"/>
    <property type="match status" value="1"/>
</dbReference>
<protein>
    <submittedName>
        <fullName evidence="3">Helix-turn-helix domain-containing protein</fullName>
    </submittedName>
</protein>
<dbReference type="SMART" id="SM00530">
    <property type="entry name" value="HTH_XRE"/>
    <property type="match status" value="1"/>
</dbReference>
<evidence type="ECO:0000259" key="2">
    <source>
        <dbReference type="PROSITE" id="PS50943"/>
    </source>
</evidence>
<evidence type="ECO:0000313" key="4">
    <source>
        <dbReference type="Proteomes" id="UP000282438"/>
    </source>
</evidence>
<dbReference type="GO" id="GO:0005829">
    <property type="term" value="C:cytosol"/>
    <property type="evidence" value="ECO:0007669"/>
    <property type="project" value="TreeGrafter"/>
</dbReference>
<dbReference type="PROSITE" id="PS50943">
    <property type="entry name" value="HTH_CROC1"/>
    <property type="match status" value="1"/>
</dbReference>
<dbReference type="Proteomes" id="UP000282438">
    <property type="component" value="Chromosome"/>
</dbReference>
<dbReference type="KEGG" id="iod:EJO50_13960"/>
<feature type="domain" description="HTH cro/C1-type" evidence="2">
    <location>
        <begin position="7"/>
        <end position="61"/>
    </location>
</feature>
<dbReference type="CDD" id="cd00093">
    <property type="entry name" value="HTH_XRE"/>
    <property type="match status" value="1"/>
</dbReference>
<accession>A0A3S8ZVJ9</accession>
<dbReference type="EMBL" id="CP034433">
    <property type="protein sequence ID" value="AZN37486.1"/>
    <property type="molecule type" value="Genomic_DNA"/>
</dbReference>
<dbReference type="InterPro" id="IPR050807">
    <property type="entry name" value="TransReg_Diox_bact_type"/>
</dbReference>
<dbReference type="Gene3D" id="1.10.260.40">
    <property type="entry name" value="lambda repressor-like DNA-binding domains"/>
    <property type="match status" value="1"/>
</dbReference>
<dbReference type="InterPro" id="IPR001387">
    <property type="entry name" value="Cro/C1-type_HTH"/>
</dbReference>
<dbReference type="Pfam" id="PF01381">
    <property type="entry name" value="HTH_3"/>
    <property type="match status" value="1"/>
</dbReference>
<sequence length="118" mass="13185">MNIGSVIRKLRVEQGATLEQLALEIGTDAGNLSRIERGTQQPALYILEPISRALKISPAELIAAACDTEAQAVSTELDDIKQLLRNYRMLNPENQHLAIEFVRLLNRLQPPQNHTDET</sequence>
<dbReference type="PANTHER" id="PTHR46797:SF1">
    <property type="entry name" value="METHYLPHOSPHONATE SYNTHASE"/>
    <property type="match status" value="1"/>
</dbReference>
<keyword evidence="4" id="KW-1185">Reference proteome</keyword>
<dbReference type="RefSeq" id="WP_125975158.1">
    <property type="nucleotide sequence ID" value="NZ_CP034433.1"/>
</dbReference>
<organism evidence="3 4">
    <name type="scientific">Iodobacter ciconiae</name>
    <dbReference type="NCBI Taxonomy" id="2496266"/>
    <lineage>
        <taxon>Bacteria</taxon>
        <taxon>Pseudomonadati</taxon>
        <taxon>Pseudomonadota</taxon>
        <taxon>Betaproteobacteria</taxon>
        <taxon>Neisseriales</taxon>
        <taxon>Chitinibacteraceae</taxon>
        <taxon>Iodobacter</taxon>
    </lineage>
</organism>
<dbReference type="AlphaFoldDB" id="A0A3S8ZVJ9"/>
<reference evidence="3 4" key="1">
    <citation type="submission" date="2018-12" db="EMBL/GenBank/DDBJ databases">
        <title>Complete genome sequence of Iodobacter sp. H11R3.</title>
        <authorList>
            <person name="Bae J.-W."/>
        </authorList>
    </citation>
    <scope>NUCLEOTIDE SEQUENCE [LARGE SCALE GENOMIC DNA]</scope>
    <source>
        <strain evidence="3 4">H11R3</strain>
    </source>
</reference>
<proteinExistence type="predicted"/>
<evidence type="ECO:0000313" key="3">
    <source>
        <dbReference type="EMBL" id="AZN37486.1"/>
    </source>
</evidence>
<evidence type="ECO:0000256" key="1">
    <source>
        <dbReference type="ARBA" id="ARBA00023125"/>
    </source>
</evidence>
<name>A0A3S8ZVJ9_9NEIS</name>
<dbReference type="InterPro" id="IPR010982">
    <property type="entry name" value="Lambda_DNA-bd_dom_sf"/>
</dbReference>
<keyword evidence="1" id="KW-0238">DNA-binding</keyword>
<dbReference type="OrthoDB" id="7025825at2"/>
<gene>
    <name evidence="3" type="ORF">EJO50_13960</name>
</gene>
<dbReference type="SUPFAM" id="SSF47413">
    <property type="entry name" value="lambda repressor-like DNA-binding domains"/>
    <property type="match status" value="1"/>
</dbReference>
<dbReference type="GO" id="GO:0003700">
    <property type="term" value="F:DNA-binding transcription factor activity"/>
    <property type="evidence" value="ECO:0007669"/>
    <property type="project" value="TreeGrafter"/>
</dbReference>